<accession>A0A0N0U425</accession>
<protein>
    <submittedName>
        <fullName evidence="2">Uncharacterized protein</fullName>
    </submittedName>
</protein>
<gene>
    <name evidence="2" type="ORF">WN51_04727</name>
</gene>
<proteinExistence type="predicted"/>
<organism evidence="2 3">
    <name type="scientific">Melipona quadrifasciata</name>
    <dbReference type="NCBI Taxonomy" id="166423"/>
    <lineage>
        <taxon>Eukaryota</taxon>
        <taxon>Metazoa</taxon>
        <taxon>Ecdysozoa</taxon>
        <taxon>Arthropoda</taxon>
        <taxon>Hexapoda</taxon>
        <taxon>Insecta</taxon>
        <taxon>Pterygota</taxon>
        <taxon>Neoptera</taxon>
        <taxon>Endopterygota</taxon>
        <taxon>Hymenoptera</taxon>
        <taxon>Apocrita</taxon>
        <taxon>Aculeata</taxon>
        <taxon>Apoidea</taxon>
        <taxon>Anthophila</taxon>
        <taxon>Apidae</taxon>
        <taxon>Melipona</taxon>
    </lineage>
</organism>
<reference evidence="2 3" key="1">
    <citation type="submission" date="2015-07" db="EMBL/GenBank/DDBJ databases">
        <title>The genome of Melipona quadrifasciata.</title>
        <authorList>
            <person name="Pan H."/>
            <person name="Kapheim K."/>
        </authorList>
    </citation>
    <scope>NUCLEOTIDE SEQUENCE [LARGE SCALE GENOMIC DNA]</scope>
    <source>
        <strain evidence="2">0111107301</strain>
        <tissue evidence="2">Whole body</tissue>
    </source>
</reference>
<feature type="region of interest" description="Disordered" evidence="1">
    <location>
        <begin position="73"/>
        <end position="93"/>
    </location>
</feature>
<name>A0A0N0U425_9HYME</name>
<dbReference type="AlphaFoldDB" id="A0A0N0U425"/>
<feature type="compositionally biased region" description="Polar residues" evidence="1">
    <location>
        <begin position="77"/>
        <end position="93"/>
    </location>
</feature>
<evidence type="ECO:0000256" key="1">
    <source>
        <dbReference type="SAM" id="MobiDB-lite"/>
    </source>
</evidence>
<feature type="region of interest" description="Disordered" evidence="1">
    <location>
        <begin position="1"/>
        <end position="28"/>
    </location>
</feature>
<dbReference type="EMBL" id="KQ435863">
    <property type="protein sequence ID" value="KOX70324.1"/>
    <property type="molecule type" value="Genomic_DNA"/>
</dbReference>
<dbReference type="Proteomes" id="UP000053105">
    <property type="component" value="Unassembled WGS sequence"/>
</dbReference>
<sequence length="102" mass="11382">MASFASGRIDRLRGPPSPPQQTRQRGGHFERACAVHSKQTMRNCPYFANAQRTCIARALNDQLRASNAPMLIRHSPISRQNPQKGTSDHGNANTIYMYTGLE</sequence>
<evidence type="ECO:0000313" key="2">
    <source>
        <dbReference type="EMBL" id="KOX70324.1"/>
    </source>
</evidence>
<keyword evidence="3" id="KW-1185">Reference proteome</keyword>
<evidence type="ECO:0000313" key="3">
    <source>
        <dbReference type="Proteomes" id="UP000053105"/>
    </source>
</evidence>